<dbReference type="GO" id="GO:0004252">
    <property type="term" value="F:serine-type endopeptidase activity"/>
    <property type="evidence" value="ECO:0007669"/>
    <property type="project" value="InterPro"/>
</dbReference>
<feature type="non-terminal residue" evidence="4">
    <location>
        <position position="1"/>
    </location>
</feature>
<dbReference type="HOGENOM" id="CLU_1010060_0_0_7"/>
<evidence type="ECO:0000256" key="2">
    <source>
        <dbReference type="ARBA" id="ARBA00022801"/>
    </source>
</evidence>
<dbReference type="Pfam" id="PF01483">
    <property type="entry name" value="P_proprotein"/>
    <property type="match status" value="1"/>
</dbReference>
<reference evidence="4 5" key="1">
    <citation type="journal article" date="2014" name="Nature">
        <title>An environmental bacterial taxon with a large and distinct metabolic repertoire.</title>
        <authorList>
            <person name="Wilson M.C."/>
            <person name="Mori T."/>
            <person name="Ruckert C."/>
            <person name="Uria A.R."/>
            <person name="Helf M.J."/>
            <person name="Takada K."/>
            <person name="Gernert C."/>
            <person name="Steffens U.A."/>
            <person name="Heycke N."/>
            <person name="Schmitt S."/>
            <person name="Rinke C."/>
            <person name="Helfrich E.J."/>
            <person name="Brachmann A.O."/>
            <person name="Gurgui C."/>
            <person name="Wakimoto T."/>
            <person name="Kracht M."/>
            <person name="Crusemann M."/>
            <person name="Hentschel U."/>
            <person name="Abe I."/>
            <person name="Matsunaga S."/>
            <person name="Kalinowski J."/>
            <person name="Takeyama H."/>
            <person name="Piel J."/>
        </authorList>
    </citation>
    <scope>NUCLEOTIDE SEQUENCE [LARGE SCALE GENOMIC DNA]</scope>
    <source>
        <strain evidence="5">TSY2</strain>
    </source>
</reference>
<dbReference type="Proteomes" id="UP000019140">
    <property type="component" value="Unassembled WGS sequence"/>
</dbReference>
<dbReference type="GO" id="GO:0006508">
    <property type="term" value="P:proteolysis"/>
    <property type="evidence" value="ECO:0007669"/>
    <property type="project" value="UniProtKB-KW"/>
</dbReference>
<accession>W4L920</accession>
<organism evidence="4 5">
    <name type="scientific">Candidatus Entotheonella gemina</name>
    <dbReference type="NCBI Taxonomy" id="1429439"/>
    <lineage>
        <taxon>Bacteria</taxon>
        <taxon>Pseudomonadati</taxon>
        <taxon>Nitrospinota/Tectimicrobiota group</taxon>
        <taxon>Candidatus Tectimicrobiota</taxon>
        <taxon>Candidatus Entotheonellia</taxon>
        <taxon>Candidatus Entotheonellales</taxon>
        <taxon>Candidatus Entotheonellaceae</taxon>
        <taxon>Candidatus Entotheonella</taxon>
    </lineage>
</organism>
<comment type="caution">
    <text evidence="4">The sequence shown here is derived from an EMBL/GenBank/DDBJ whole genome shotgun (WGS) entry which is preliminary data.</text>
</comment>
<name>W4L920_9BACT</name>
<dbReference type="PANTHER" id="PTHR41775">
    <property type="entry name" value="SECRETED PROTEIN-RELATED"/>
    <property type="match status" value="1"/>
</dbReference>
<dbReference type="PANTHER" id="PTHR41775:SF1">
    <property type="entry name" value="PEPTIDASE M6-LIKE DOMAIN-CONTAINING PROTEIN"/>
    <property type="match status" value="1"/>
</dbReference>
<keyword evidence="2" id="KW-0378">Hydrolase</keyword>
<dbReference type="InterPro" id="IPR008979">
    <property type="entry name" value="Galactose-bd-like_sf"/>
</dbReference>
<evidence type="ECO:0000256" key="1">
    <source>
        <dbReference type="ARBA" id="ARBA00022670"/>
    </source>
</evidence>
<sequence>KSDGMWIILNNHDVYEAEHGDYRTVMRFLTGKYNEYFLVENRHQEGLDKHLPDTGLAVYHCDTRGSNEHQDGTPENHYQCALIQADGHFDLESSQRGGDEGDLYASIHGIALSDVTVPNSNEWDGSDSGLVISGIGPSASKIAFRTGATLEDKIVHKNIVADQLIPDDDEAGIESSITIDPAGSLVNIRVKVQISHTYRGDLNVQLVAPSGKIVTLHSGQGGTLDNLALDLDPQSFSPLNEFKGEAIQGPWLLHVRDLWQYDVGRLDTWSLTIEYE</sequence>
<gene>
    <name evidence="4" type="ORF">ETSY2_49645</name>
</gene>
<keyword evidence="5" id="KW-1185">Reference proteome</keyword>
<evidence type="ECO:0000259" key="3">
    <source>
        <dbReference type="PROSITE" id="PS51829"/>
    </source>
</evidence>
<dbReference type="SUPFAM" id="SSF49785">
    <property type="entry name" value="Galactose-binding domain-like"/>
    <property type="match status" value="1"/>
</dbReference>
<evidence type="ECO:0000313" key="5">
    <source>
        <dbReference type="Proteomes" id="UP000019140"/>
    </source>
</evidence>
<dbReference type="EMBL" id="AZHX01002455">
    <property type="protein sequence ID" value="ETW94532.1"/>
    <property type="molecule type" value="Genomic_DNA"/>
</dbReference>
<protein>
    <recommendedName>
        <fullName evidence="3">P/Homo B domain-containing protein</fullName>
    </recommendedName>
</protein>
<keyword evidence="1" id="KW-0645">Protease</keyword>
<dbReference type="InterPro" id="IPR002884">
    <property type="entry name" value="P_dom"/>
</dbReference>
<proteinExistence type="predicted"/>
<dbReference type="Gene3D" id="2.60.120.260">
    <property type="entry name" value="Galactose-binding domain-like"/>
    <property type="match status" value="1"/>
</dbReference>
<dbReference type="PROSITE" id="PS51829">
    <property type="entry name" value="P_HOMO_B"/>
    <property type="match status" value="1"/>
</dbReference>
<feature type="domain" description="P/Homo B" evidence="3">
    <location>
        <begin position="146"/>
        <end position="276"/>
    </location>
</feature>
<evidence type="ECO:0000313" key="4">
    <source>
        <dbReference type="EMBL" id="ETW94532.1"/>
    </source>
</evidence>
<dbReference type="AlphaFoldDB" id="W4L920"/>